<evidence type="ECO:0000259" key="2">
    <source>
        <dbReference type="PROSITE" id="PS50937"/>
    </source>
</evidence>
<dbReference type="RefSeq" id="WP_143847624.1">
    <property type="nucleotide sequence ID" value="NZ_VLXZ01000002.1"/>
</dbReference>
<name>A0A554A2L3_9BACI</name>
<dbReference type="Pfam" id="PF13411">
    <property type="entry name" value="MerR_1"/>
    <property type="match status" value="1"/>
</dbReference>
<keyword evidence="4" id="KW-1185">Reference proteome</keyword>
<gene>
    <name evidence="3" type="ORF">FN960_05385</name>
</gene>
<dbReference type="AlphaFoldDB" id="A0A554A2L3"/>
<evidence type="ECO:0000313" key="4">
    <source>
        <dbReference type="Proteomes" id="UP000318521"/>
    </source>
</evidence>
<dbReference type="EMBL" id="VLXZ01000002">
    <property type="protein sequence ID" value="TSB47939.1"/>
    <property type="molecule type" value="Genomic_DNA"/>
</dbReference>
<evidence type="ECO:0000256" key="1">
    <source>
        <dbReference type="ARBA" id="ARBA00023125"/>
    </source>
</evidence>
<sequence>MEVTIGQFAKIVATTVRTLRYYDKIELLTPQKYNKSGRKLYTQLEWELYQQIMILKHFGLSLHEIKEQLTDQKLKHRELLLAQKQLIEKKQAELNDMLEVISRMERLYGVEGISEEELHDFTFILLDLFRREKIQMQAIEHHFKADEQLMKEIKLLHNPQFQEKLDREMLLLIQAISHAIQFDDAPSRQKVQDILKKMDHLFPANRSFLNLTEDDDFFAKYSHEFNNYFPEDIARYILKEMKAYYTDKENHNDNKE</sequence>
<feature type="domain" description="HTH merR-type" evidence="2">
    <location>
        <begin position="1"/>
        <end position="71"/>
    </location>
</feature>
<dbReference type="PROSITE" id="PS50937">
    <property type="entry name" value="HTH_MERR_2"/>
    <property type="match status" value="1"/>
</dbReference>
<reference evidence="3 4" key="1">
    <citation type="submission" date="2019-07" db="EMBL/GenBank/DDBJ databases">
        <authorList>
            <person name="Park Y.J."/>
            <person name="Jeong S.E."/>
            <person name="Jung H.S."/>
        </authorList>
    </citation>
    <scope>NUCLEOTIDE SEQUENCE [LARGE SCALE GENOMIC DNA]</scope>
    <source>
        <strain evidence="4">P16(2019)</strain>
    </source>
</reference>
<dbReference type="PANTHER" id="PTHR30204">
    <property type="entry name" value="REDOX-CYCLING DRUG-SENSING TRANSCRIPTIONAL ACTIVATOR SOXR"/>
    <property type="match status" value="1"/>
</dbReference>
<dbReference type="InterPro" id="IPR047057">
    <property type="entry name" value="MerR_fam"/>
</dbReference>
<dbReference type="PANTHER" id="PTHR30204:SF96">
    <property type="entry name" value="CHROMOSOME-ANCHORING PROTEIN RACA"/>
    <property type="match status" value="1"/>
</dbReference>
<evidence type="ECO:0000313" key="3">
    <source>
        <dbReference type="EMBL" id="TSB47939.1"/>
    </source>
</evidence>
<keyword evidence="1" id="KW-0238">DNA-binding</keyword>
<dbReference type="InterPro" id="IPR000551">
    <property type="entry name" value="MerR-type_HTH_dom"/>
</dbReference>
<dbReference type="Proteomes" id="UP000318521">
    <property type="component" value="Unassembled WGS sequence"/>
</dbReference>
<accession>A0A554A2L3</accession>
<dbReference type="SMART" id="SM00422">
    <property type="entry name" value="HTH_MERR"/>
    <property type="match status" value="1"/>
</dbReference>
<comment type="caution">
    <text evidence="3">The sequence shown here is derived from an EMBL/GenBank/DDBJ whole genome shotgun (WGS) entry which is preliminary data.</text>
</comment>
<dbReference type="SUPFAM" id="SSF46955">
    <property type="entry name" value="Putative DNA-binding domain"/>
    <property type="match status" value="1"/>
</dbReference>
<proteinExistence type="predicted"/>
<organism evidence="3 4">
    <name type="scientific">Alkalicoccobacillus porphyridii</name>
    <dbReference type="NCBI Taxonomy" id="2597270"/>
    <lineage>
        <taxon>Bacteria</taxon>
        <taxon>Bacillati</taxon>
        <taxon>Bacillota</taxon>
        <taxon>Bacilli</taxon>
        <taxon>Bacillales</taxon>
        <taxon>Bacillaceae</taxon>
        <taxon>Alkalicoccobacillus</taxon>
    </lineage>
</organism>
<dbReference type="GO" id="GO:0003677">
    <property type="term" value="F:DNA binding"/>
    <property type="evidence" value="ECO:0007669"/>
    <property type="project" value="UniProtKB-KW"/>
</dbReference>
<dbReference type="Gene3D" id="1.10.1660.10">
    <property type="match status" value="1"/>
</dbReference>
<dbReference type="GO" id="GO:0003700">
    <property type="term" value="F:DNA-binding transcription factor activity"/>
    <property type="evidence" value="ECO:0007669"/>
    <property type="project" value="InterPro"/>
</dbReference>
<protein>
    <submittedName>
        <fullName evidence="3">MerR family transcriptional regulator</fullName>
    </submittedName>
</protein>
<dbReference type="OrthoDB" id="1894615at2"/>
<dbReference type="InterPro" id="IPR009061">
    <property type="entry name" value="DNA-bd_dom_put_sf"/>
</dbReference>
<dbReference type="CDD" id="cd01106">
    <property type="entry name" value="HTH_TipAL-Mta"/>
    <property type="match status" value="1"/>
</dbReference>